<protein>
    <submittedName>
        <fullName evidence="1">CopG family transcriptional regulator</fullName>
    </submittedName>
</protein>
<dbReference type="RefSeq" id="WP_289268912.1">
    <property type="nucleotide sequence ID" value="NZ_OX365700.1"/>
</dbReference>
<keyword evidence="2" id="KW-1185">Reference proteome</keyword>
<organism evidence="1 2">
    <name type="scientific">Nitrospira tepida</name>
    <dbReference type="NCBI Taxonomy" id="2973512"/>
    <lineage>
        <taxon>Bacteria</taxon>
        <taxon>Pseudomonadati</taxon>
        <taxon>Nitrospirota</taxon>
        <taxon>Nitrospiria</taxon>
        <taxon>Nitrospirales</taxon>
        <taxon>Nitrospiraceae</taxon>
        <taxon>Nitrospira</taxon>
    </lineage>
</organism>
<name>A0AA86MZX2_9BACT</name>
<dbReference type="InterPro" id="IPR010985">
    <property type="entry name" value="Ribbon_hlx_hlx"/>
</dbReference>
<dbReference type="KEGG" id="nti:DNFV4_02595"/>
<proteinExistence type="predicted"/>
<dbReference type="Proteomes" id="UP001179121">
    <property type="component" value="Chromosome"/>
</dbReference>
<dbReference type="SUPFAM" id="SSF47598">
    <property type="entry name" value="Ribbon-helix-helix"/>
    <property type="match status" value="1"/>
</dbReference>
<gene>
    <name evidence="1" type="ORF">DNFV4_02595</name>
</gene>
<reference evidence="1" key="1">
    <citation type="submission" date="2022-10" db="EMBL/GenBank/DDBJ databases">
        <authorList>
            <person name="Koch H."/>
        </authorList>
    </citation>
    <scope>NUCLEOTIDE SEQUENCE</scope>
    <source>
        <strain evidence="1">DNF</strain>
    </source>
</reference>
<evidence type="ECO:0000313" key="2">
    <source>
        <dbReference type="Proteomes" id="UP001179121"/>
    </source>
</evidence>
<dbReference type="AlphaFoldDB" id="A0AA86MZX2"/>
<dbReference type="GO" id="GO:0006355">
    <property type="term" value="P:regulation of DNA-templated transcription"/>
    <property type="evidence" value="ECO:0007669"/>
    <property type="project" value="InterPro"/>
</dbReference>
<accession>A0AA86MZX2</accession>
<evidence type="ECO:0000313" key="1">
    <source>
        <dbReference type="EMBL" id="CAI4032167.1"/>
    </source>
</evidence>
<dbReference type="EMBL" id="OX365700">
    <property type="protein sequence ID" value="CAI4032167.1"/>
    <property type="molecule type" value="Genomic_DNA"/>
</dbReference>
<sequence length="76" mass="8594">MPADTRTTVYLKPQVYRALKVKAATTDRSISDLVNAAVLESLREDAVDLEAFDRRAKEPSRSFEKVLEDLKRDGLL</sequence>